<accession>A0ABR7ALD1</accession>
<keyword evidence="4" id="KW-0472">Membrane</keyword>
<gene>
    <name evidence="5" type="ORF">H8S47_06140</name>
</gene>
<dbReference type="InterPro" id="IPR019734">
    <property type="entry name" value="TPR_rpt"/>
</dbReference>
<keyword evidence="6" id="KW-1185">Reference proteome</keyword>
<dbReference type="RefSeq" id="WP_187503041.1">
    <property type="nucleotide sequence ID" value="NZ_JACONT010000009.1"/>
</dbReference>
<protein>
    <submittedName>
        <fullName evidence="5">Tetratricopeptide repeat protein</fullName>
    </submittedName>
</protein>
<dbReference type="PANTHER" id="PTHR44858:SF1">
    <property type="entry name" value="UDP-N-ACETYLGLUCOSAMINE--PEPTIDE N-ACETYLGLUCOSAMINYLTRANSFERASE SPINDLY-RELATED"/>
    <property type="match status" value="1"/>
</dbReference>
<feature type="repeat" description="TPR" evidence="3">
    <location>
        <begin position="261"/>
        <end position="294"/>
    </location>
</feature>
<feature type="transmembrane region" description="Helical" evidence="4">
    <location>
        <begin position="130"/>
        <end position="153"/>
    </location>
</feature>
<dbReference type="Pfam" id="PF13431">
    <property type="entry name" value="TPR_17"/>
    <property type="match status" value="1"/>
</dbReference>
<evidence type="ECO:0000313" key="6">
    <source>
        <dbReference type="Proteomes" id="UP000597613"/>
    </source>
</evidence>
<dbReference type="SMART" id="SM00028">
    <property type="entry name" value="TPR"/>
    <property type="match status" value="5"/>
</dbReference>
<sequence>MFDAVPVKVWLLLLIGAIAWMPARYVLRHVVWSPSRRDITQSAEDLSWRSPGAFIKNSAILIGLAALAIFIFTDAAAEFARSPSFMPILLVGFAALALWSVVKGVMTGSVEPMVRGASWRFDRTEQPKRYWASMTWNALLAAFMLVFGMQSLVDAPVQALRDRCHDWKNERTPQEEIAACDRLLADHAEDDRSGVIASRGSAYYRAGDYRRAGVDYTNAIRLDPKDSSSHYNLGLVHEQIGDRRRAFTDYSAALGIDPENVEALQNRGFIHLDSGRFDQAIADFTEADKLQPTNVFTLANRGVAYAWKNDRARAEQDFAVVRKSDPSNLTLLHGEAVLAMVRGETREAIRLLGKAIAQDPRDAWALSMRAAAYRRLGDHEKMRVDIIAAQRLR</sequence>
<comment type="caution">
    <text evidence="5">The sequence shown here is derived from an EMBL/GenBank/DDBJ whole genome shotgun (WGS) entry which is preliminary data.</text>
</comment>
<dbReference type="Pfam" id="PF13414">
    <property type="entry name" value="TPR_11"/>
    <property type="match status" value="1"/>
</dbReference>
<feature type="repeat" description="TPR" evidence="3">
    <location>
        <begin position="227"/>
        <end position="260"/>
    </location>
</feature>
<dbReference type="InterPro" id="IPR011990">
    <property type="entry name" value="TPR-like_helical_dom_sf"/>
</dbReference>
<dbReference type="Pfam" id="PF13181">
    <property type="entry name" value="TPR_8"/>
    <property type="match status" value="1"/>
</dbReference>
<keyword evidence="4" id="KW-1133">Transmembrane helix</keyword>
<evidence type="ECO:0000256" key="2">
    <source>
        <dbReference type="ARBA" id="ARBA00022803"/>
    </source>
</evidence>
<name>A0ABR7ALD1_9SPHN</name>
<evidence type="ECO:0000256" key="4">
    <source>
        <dbReference type="SAM" id="Phobius"/>
    </source>
</evidence>
<evidence type="ECO:0000256" key="3">
    <source>
        <dbReference type="PROSITE-ProRule" id="PRU00339"/>
    </source>
</evidence>
<dbReference type="PANTHER" id="PTHR44858">
    <property type="entry name" value="TETRATRICOPEPTIDE REPEAT PROTEIN 6"/>
    <property type="match status" value="1"/>
</dbReference>
<keyword evidence="4" id="KW-0812">Transmembrane</keyword>
<keyword evidence="1" id="KW-0677">Repeat</keyword>
<feature type="transmembrane region" description="Helical" evidence="4">
    <location>
        <begin position="85"/>
        <end position="110"/>
    </location>
</feature>
<dbReference type="Proteomes" id="UP000597613">
    <property type="component" value="Unassembled WGS sequence"/>
</dbReference>
<dbReference type="Gene3D" id="1.25.40.10">
    <property type="entry name" value="Tetratricopeptide repeat domain"/>
    <property type="match status" value="2"/>
</dbReference>
<proteinExistence type="predicted"/>
<evidence type="ECO:0000313" key="5">
    <source>
        <dbReference type="EMBL" id="MBC3941266.1"/>
    </source>
</evidence>
<evidence type="ECO:0000256" key="1">
    <source>
        <dbReference type="ARBA" id="ARBA00022737"/>
    </source>
</evidence>
<keyword evidence="2 3" id="KW-0802">TPR repeat</keyword>
<organism evidence="5 6">
    <name type="scientific">Sphingomonas albertensis</name>
    <dbReference type="NCBI Taxonomy" id="2762591"/>
    <lineage>
        <taxon>Bacteria</taxon>
        <taxon>Pseudomonadati</taxon>
        <taxon>Pseudomonadota</taxon>
        <taxon>Alphaproteobacteria</taxon>
        <taxon>Sphingomonadales</taxon>
        <taxon>Sphingomonadaceae</taxon>
        <taxon>Sphingomonas</taxon>
    </lineage>
</organism>
<dbReference type="EMBL" id="JACONT010000009">
    <property type="protein sequence ID" value="MBC3941266.1"/>
    <property type="molecule type" value="Genomic_DNA"/>
</dbReference>
<dbReference type="SUPFAM" id="SSF48452">
    <property type="entry name" value="TPR-like"/>
    <property type="match status" value="1"/>
</dbReference>
<feature type="repeat" description="TPR" evidence="3">
    <location>
        <begin position="193"/>
        <end position="226"/>
    </location>
</feature>
<dbReference type="PROSITE" id="PS50005">
    <property type="entry name" value="TPR"/>
    <property type="match status" value="3"/>
</dbReference>
<reference evidence="5 6" key="1">
    <citation type="submission" date="2020-08" db="EMBL/GenBank/DDBJ databases">
        <title>Putative novel bacterial strains isolated from necrotic wheat leaf tissues caused by Xanthomonas translucens.</title>
        <authorList>
            <person name="Tambong J.T."/>
        </authorList>
    </citation>
    <scope>NUCLEOTIDE SEQUENCE [LARGE SCALE GENOMIC DNA]</scope>
    <source>
        <strain evidence="6">DOAB 1063</strain>
    </source>
</reference>
<feature type="transmembrane region" description="Helical" evidence="4">
    <location>
        <begin position="52"/>
        <end position="73"/>
    </location>
</feature>
<dbReference type="InterPro" id="IPR050498">
    <property type="entry name" value="Ycf3"/>
</dbReference>